<gene>
    <name evidence="2" type="primary">Mhc_7</name>
    <name evidence="2" type="ORF">FJT64_019872</name>
</gene>
<keyword evidence="3" id="KW-1185">Reference proteome</keyword>
<accession>A0A6A4X258</accession>
<organism evidence="2 3">
    <name type="scientific">Amphibalanus amphitrite</name>
    <name type="common">Striped barnacle</name>
    <name type="synonym">Balanus amphitrite</name>
    <dbReference type="NCBI Taxonomy" id="1232801"/>
    <lineage>
        <taxon>Eukaryota</taxon>
        <taxon>Metazoa</taxon>
        <taxon>Ecdysozoa</taxon>
        <taxon>Arthropoda</taxon>
        <taxon>Crustacea</taxon>
        <taxon>Multicrustacea</taxon>
        <taxon>Cirripedia</taxon>
        <taxon>Thoracica</taxon>
        <taxon>Thoracicalcarea</taxon>
        <taxon>Balanomorpha</taxon>
        <taxon>Balanoidea</taxon>
        <taxon>Balanidae</taxon>
        <taxon>Amphibalaninae</taxon>
        <taxon>Amphibalanus</taxon>
    </lineage>
</organism>
<dbReference type="Proteomes" id="UP000440578">
    <property type="component" value="Unassembled WGS sequence"/>
</dbReference>
<dbReference type="SUPFAM" id="SSF90257">
    <property type="entry name" value="Myosin rod fragments"/>
    <property type="match status" value="1"/>
</dbReference>
<proteinExistence type="predicted"/>
<evidence type="ECO:0000313" key="3">
    <source>
        <dbReference type="Proteomes" id="UP000440578"/>
    </source>
</evidence>
<dbReference type="AlphaFoldDB" id="A0A6A4X258"/>
<evidence type="ECO:0000256" key="1">
    <source>
        <dbReference type="SAM" id="Coils"/>
    </source>
</evidence>
<dbReference type="Gene3D" id="1.20.5.340">
    <property type="match status" value="1"/>
</dbReference>
<protein>
    <submittedName>
        <fullName evidence="2">Myosin heavy chain, muscle</fullName>
    </submittedName>
</protein>
<comment type="caution">
    <text evidence="2">The sequence shown here is derived from an EMBL/GenBank/DDBJ whole genome shotgun (WGS) entry which is preliminary data.</text>
</comment>
<sequence>MVFDVREFEEGVREAVAKYDEWFGQLDGRKKKLEEEANDATARLEVESKARKENEELNIKLLQEKNELLSRLEAERGSMGDEIAKQQKLQAQKADLETQLTLV</sequence>
<dbReference type="EMBL" id="VIIS01000446">
    <property type="protein sequence ID" value="KAF0308978.1"/>
    <property type="molecule type" value="Genomic_DNA"/>
</dbReference>
<feature type="coiled-coil region" evidence="1">
    <location>
        <begin position="23"/>
        <end position="82"/>
    </location>
</feature>
<reference evidence="2 3" key="1">
    <citation type="submission" date="2019-07" db="EMBL/GenBank/DDBJ databases">
        <title>Draft genome assembly of a fouling barnacle, Amphibalanus amphitrite (Darwin, 1854): The first reference genome for Thecostraca.</title>
        <authorList>
            <person name="Kim W."/>
        </authorList>
    </citation>
    <scope>NUCLEOTIDE SEQUENCE [LARGE SCALE GENOMIC DNA]</scope>
    <source>
        <strain evidence="2">SNU_AA5</strain>
        <tissue evidence="2">Soma without cirri and trophi</tissue>
    </source>
</reference>
<keyword evidence="1" id="KW-0175">Coiled coil</keyword>
<evidence type="ECO:0000313" key="2">
    <source>
        <dbReference type="EMBL" id="KAF0308978.1"/>
    </source>
</evidence>
<name>A0A6A4X258_AMPAM</name>